<dbReference type="InterPro" id="IPR035500">
    <property type="entry name" value="NHR-like_dom_sf"/>
</dbReference>
<evidence type="ECO:0000256" key="1">
    <source>
        <dbReference type="ARBA" id="ARBA00022723"/>
    </source>
</evidence>
<dbReference type="GO" id="GO:0006357">
    <property type="term" value="P:regulation of transcription by RNA polymerase II"/>
    <property type="evidence" value="ECO:0007669"/>
    <property type="project" value="TreeGrafter"/>
</dbReference>
<dbReference type="InterPro" id="IPR013088">
    <property type="entry name" value="Znf_NHR/GATA"/>
</dbReference>
<dbReference type="GO" id="GO:0008270">
    <property type="term" value="F:zinc ion binding"/>
    <property type="evidence" value="ECO:0007669"/>
    <property type="project" value="UniProtKB-KW"/>
</dbReference>
<dbReference type="WBParaSite" id="Csp11.Scaffold629.g15619.t3">
    <property type="protein sequence ID" value="Csp11.Scaffold629.g15619.t3"/>
    <property type="gene ID" value="Csp11.Scaffold629.g15619"/>
</dbReference>
<evidence type="ECO:0000259" key="10">
    <source>
        <dbReference type="PROSITE" id="PS51030"/>
    </source>
</evidence>
<dbReference type="PROSITE" id="PS51030">
    <property type="entry name" value="NUCLEAR_REC_DBD_2"/>
    <property type="match status" value="1"/>
</dbReference>
<feature type="domain" description="Nuclear receptor" evidence="10">
    <location>
        <begin position="48"/>
        <end position="137"/>
    </location>
</feature>
<dbReference type="PANTHER" id="PTHR46011:SF4">
    <property type="entry name" value="NUCLEAR HORMONE RECEPTOR FAMILY MEMBER NHR-43"/>
    <property type="match status" value="1"/>
</dbReference>
<dbReference type="GO" id="GO:0003700">
    <property type="term" value="F:DNA-binding transcription factor activity"/>
    <property type="evidence" value="ECO:0007669"/>
    <property type="project" value="InterPro"/>
</dbReference>
<evidence type="ECO:0000256" key="2">
    <source>
        <dbReference type="ARBA" id="ARBA00022771"/>
    </source>
</evidence>
<dbReference type="eggNOG" id="KOG3575">
    <property type="taxonomic scope" value="Eukaryota"/>
</dbReference>
<evidence type="ECO:0000256" key="5">
    <source>
        <dbReference type="ARBA" id="ARBA00023125"/>
    </source>
</evidence>
<evidence type="ECO:0000313" key="11">
    <source>
        <dbReference type="Proteomes" id="UP000095282"/>
    </source>
</evidence>
<sequence>MISGPFLQFDPTFTFQALAMGHQHDGTSPMSIPCSSTSPNVVPDASSDIHCRVCRRRYDGSQHFGIDVSFRKDEGGKTICRACAAFFRRSVAVKKTFVCRRGTNNCALNTVSRKTTCQKCRWMRCLEVGLQIDLVSGHRSPDHVKASSRDETIKREGDESDSGSEKKEEKTEIELPPSPFQFPTNFTSVLRPIPTFGAADLVTTGATFLNKLITNYNEFTRNRLEVELSLPHMQQDSKIFGSTGIPIVKATREIVNQIHKKQVELLHVFLQNTFDEYALCDEQEQKRICARFYPVLWELESCYWTYRNMPVNSESEYLLMCTQTTYIDVRETRMWLGEDQDEIELQEYTMKLQNIVLNARTSILERMHRMILKEFEFISLLAIHIWAPDHLHHTASQKFAEQVRATLFNDLHYSYHDGLKIDNYASRIGEFMCLYTLTDITHPDISSAIHAIFFSHLRPDTESEE</sequence>
<keyword evidence="8" id="KW-0539">Nucleus</keyword>
<keyword evidence="4" id="KW-0805">Transcription regulation</keyword>
<dbReference type="InterPro" id="IPR000536">
    <property type="entry name" value="Nucl_hrmn_rcpt_lig-bd"/>
</dbReference>
<dbReference type="Pfam" id="PF00104">
    <property type="entry name" value="Hormone_recep"/>
    <property type="match status" value="1"/>
</dbReference>
<keyword evidence="2" id="KW-0863">Zinc-finger</keyword>
<feature type="compositionally biased region" description="Basic and acidic residues" evidence="9">
    <location>
        <begin position="139"/>
        <end position="173"/>
    </location>
</feature>
<dbReference type="Proteomes" id="UP000095282">
    <property type="component" value="Unplaced"/>
</dbReference>
<dbReference type="SUPFAM" id="SSF57716">
    <property type="entry name" value="Glucocorticoid receptor-like (DNA-binding domain)"/>
    <property type="match status" value="1"/>
</dbReference>
<evidence type="ECO:0000256" key="3">
    <source>
        <dbReference type="ARBA" id="ARBA00022833"/>
    </source>
</evidence>
<name>A0A1I7U7F0_9PELO</name>
<keyword evidence="6" id="KW-0804">Transcription</keyword>
<evidence type="ECO:0000256" key="9">
    <source>
        <dbReference type="SAM" id="MobiDB-lite"/>
    </source>
</evidence>
<proteinExistence type="predicted"/>
<dbReference type="AlphaFoldDB" id="A0A1I7U7F0"/>
<dbReference type="PANTHER" id="PTHR46011">
    <property type="entry name" value="NUCLEAR HORMONE RECEPTOR FAMILY MEMBER NHR-86-RELATED"/>
    <property type="match status" value="1"/>
</dbReference>
<dbReference type="InterPro" id="IPR001628">
    <property type="entry name" value="Znf_hrmn_rcpt"/>
</dbReference>
<keyword evidence="7" id="KW-0675">Receptor</keyword>
<organism evidence="11 12">
    <name type="scientific">Caenorhabditis tropicalis</name>
    <dbReference type="NCBI Taxonomy" id="1561998"/>
    <lineage>
        <taxon>Eukaryota</taxon>
        <taxon>Metazoa</taxon>
        <taxon>Ecdysozoa</taxon>
        <taxon>Nematoda</taxon>
        <taxon>Chromadorea</taxon>
        <taxon>Rhabditida</taxon>
        <taxon>Rhabditina</taxon>
        <taxon>Rhabditomorpha</taxon>
        <taxon>Rhabditoidea</taxon>
        <taxon>Rhabditidae</taxon>
        <taxon>Peloderinae</taxon>
        <taxon>Caenorhabditis</taxon>
    </lineage>
</organism>
<dbReference type="Pfam" id="PF00105">
    <property type="entry name" value="zf-C4"/>
    <property type="match status" value="1"/>
</dbReference>
<accession>A0A1I7U7F0</accession>
<evidence type="ECO:0000313" key="12">
    <source>
        <dbReference type="WBParaSite" id="Csp11.Scaffold629.g15619.t3"/>
    </source>
</evidence>
<dbReference type="SMART" id="SM00399">
    <property type="entry name" value="ZnF_C4"/>
    <property type="match status" value="1"/>
</dbReference>
<dbReference type="GO" id="GO:0005634">
    <property type="term" value="C:nucleus"/>
    <property type="evidence" value="ECO:0007669"/>
    <property type="project" value="TreeGrafter"/>
</dbReference>
<dbReference type="GO" id="GO:0043565">
    <property type="term" value="F:sequence-specific DNA binding"/>
    <property type="evidence" value="ECO:0007669"/>
    <property type="project" value="InterPro"/>
</dbReference>
<evidence type="ECO:0000256" key="8">
    <source>
        <dbReference type="ARBA" id="ARBA00023242"/>
    </source>
</evidence>
<protein>
    <submittedName>
        <fullName evidence="12">Nuclear receptor domain-containing protein</fullName>
    </submittedName>
</protein>
<dbReference type="PRINTS" id="PR00047">
    <property type="entry name" value="STROIDFINGER"/>
</dbReference>
<feature type="region of interest" description="Disordered" evidence="9">
    <location>
        <begin position="139"/>
        <end position="175"/>
    </location>
</feature>
<keyword evidence="5" id="KW-0238">DNA-binding</keyword>
<dbReference type="SUPFAM" id="SSF48508">
    <property type="entry name" value="Nuclear receptor ligand-binding domain"/>
    <property type="match status" value="1"/>
</dbReference>
<keyword evidence="3" id="KW-0862">Zinc</keyword>
<dbReference type="Gene3D" id="3.30.50.10">
    <property type="entry name" value="Erythroid Transcription Factor GATA-1, subunit A"/>
    <property type="match status" value="1"/>
</dbReference>
<reference evidence="12" key="1">
    <citation type="submission" date="2016-11" db="UniProtKB">
        <authorList>
            <consortium name="WormBaseParasite"/>
        </authorList>
    </citation>
    <scope>IDENTIFICATION</scope>
</reference>
<dbReference type="Gene3D" id="1.10.565.10">
    <property type="entry name" value="Retinoid X Receptor"/>
    <property type="match status" value="1"/>
</dbReference>
<evidence type="ECO:0000256" key="7">
    <source>
        <dbReference type="ARBA" id="ARBA00023170"/>
    </source>
</evidence>
<evidence type="ECO:0000256" key="6">
    <source>
        <dbReference type="ARBA" id="ARBA00023163"/>
    </source>
</evidence>
<evidence type="ECO:0000256" key="4">
    <source>
        <dbReference type="ARBA" id="ARBA00023015"/>
    </source>
</evidence>
<keyword evidence="11" id="KW-1185">Reference proteome</keyword>
<dbReference type="SMART" id="SM00430">
    <property type="entry name" value="HOLI"/>
    <property type="match status" value="1"/>
</dbReference>
<keyword evidence="1" id="KW-0479">Metal-binding</keyword>
<dbReference type="STRING" id="1561998.A0A1I7U7F0"/>